<keyword evidence="3" id="KW-1133">Transmembrane helix</keyword>
<sequence length="2007" mass="216743">MEKKMSKKSKKCKVNCIDSLKSFLTQKRKVVGAFVLLVLALIIGSLFVFAGNAPVIATVDGKAIVNGQVDGSVSSTPVFTGTANPNSLVYLYNKPTPVIKEITPINGVNIVAPEYTPGSSGGTIANFTENFEESFYQNNWGYTNSGGHIENGYFQISSFNAGVSKNFDMGINTQPGFIIEGDFWIPEQYGKMTFDFGVQNNFGSPHKSLKFVWADDGYQSGVMIVQDSDLINSSINISNRLVSDTDYPKMNVGQTYRVRLEYDGNTMARAYINGNLVLTTNNVAPLNDYYSDINGGNIRKEVMFGIREGYDSISPRLNIDNIVTDFKVQNNYSTPDSYLLPKLGFSMDGVNYNDSAPMFGDGAEGIISFISGNNPTLLPTTVTSDDFRYINSNLPNEISPISDIYVYLVKMSFDVGALGNDEPLSLNWTIYDIKNPYQFANMVISTLPQGITMTVEGYTKVFIADRNSRIFSVASSLNSLGNISADGNVYGNEGVPVLIARAMSDSSGNWSANFGKDEDGATIFEGTLLDLGSSPYNIFAEVDNGRISKTADSSDLHLSYNPPASANLADNFDDNSFEDLWTYSNSYPNQSDGKLTISGSNVAVESRNSFNNEQGFSIEADLINNSSGLYSLYDLGIHNGFGPGPSLKFEWATDPNGASYIRILKDLDNSIGGDPTSHVVASKEYQAMQQGRTYNVKLSYDAGSKTAELFIDGVLELSVQVGSIDYQFRVMIGIRSSSDQGSQLTIDNLLTNLPIELQGSYLLGATAMSYDGVNYDSPAPMFGDPDAKGVLLWMPGGQPSLLPSEVSLEYIQQYGGLYVYLVNLNVPAGIVGPDPTSFNWTMYSGNPTAFYSGVLSMFASMGIESSVVAFARVDQNIDGNISAITLPIVSQGSITSDGQILAREKSATVVINEVSDSVVSGDSDGDGINDGEDNCPYIQNTDQEDGNRDGIGDLCDVGELAKYIGSNPTLVQLASSSSNDDLDGDKILNWEDICPFDPENMCIANEGQRYFDANSGKTIVTGNNANSLTFGSGAFSRDTIVWMGVSSPYNQIPGVVPSRIAVSELSINTRGLNPTAPILVSMNYDSRFPSNSFIVYEYDDANNVYAPMAASCYDGKCNFTITDVTKKYVLGQSCVIPKTDIGGAIQLGQDYSIVDTFDQPTLFCPGEYRLPAGASWLTNASIVDGAHSKVFSGNGAPVFIVGAQAIPNSATNTYSITKVYISNANRGIVSYQSGPTKNLDISGVLFNDSQDCIVLNSDVVGGRVHSCRFTNVKNGIVSNNLNLGANKFSIQYNVLASGNNLVVAKTNSNNLDLLNNVIWDAKGSLADFTTASSGASLIENNIIWASDKGIIGNKTENILKTNSWMYSINGFAPGNYSKDFGSNGEGNFWRNYQPPFFRSELVDPALAGTKSDSKAQMFQRQLTNDASGPINLKAGHGANQPVYSNSQTFTAIFGASSILGASPQDNQTVYVYAVPSYFINAIPHSPLYTVKTFKGLNLQNMSAVSIRIPKVSPETAQNVFIYKYNENSGSLTKVPGYNKCTTDVCTAYVGTDMSGYFVAAEMFPDSQADKTPPTTSVNVVDTTTKVTVTITASDSSEIAGVFYCVGSSDCIPDKSGNVIEITEPGDHVIRYVATDEFGNSSKIEEVVATHVAKVDTDGDGILDSNDSCPNVAGTANYDGCPFAIDINSEILVNYIGKTKFTKKLPVKVGGFNDPMNESITGVEAKVYKLADLGKPYGEIQQNCGTYYDSTTVSPVSIKSMPLGTELIGIPEKGSYVVMQRVAVYEPAANTTGIMTTCRNVEMKDFAPDIVKKEMPIIKSVKDGKVTLSGGQTTVMTGSMLEITYPENVLWEEGVKDYIYTYIFTSDSDWSVDVCTYTPEGYKVAGVYDDSGNLIANGNCTQAFVANETKVVAFEVVDIGSPKIFDIGLKITGKRGGKQQKLDTKINTKIVSKDKIMKQGKVTVGEKVKTVKENKKAVSDEIVSQPKAEKKSVFTRIADFVKGLFDGK</sequence>
<dbReference type="EMBL" id="DSYQ01000001">
    <property type="protein sequence ID" value="HGT70688.1"/>
    <property type="molecule type" value="Genomic_DNA"/>
</dbReference>
<dbReference type="InterPro" id="IPR028974">
    <property type="entry name" value="TSP_type-3_rpt"/>
</dbReference>
<comment type="caution">
    <text evidence="4">The sequence shown here is derived from an EMBL/GenBank/DDBJ whole genome shotgun (WGS) entry which is preliminary data.</text>
</comment>
<reference evidence="4" key="1">
    <citation type="journal article" date="2020" name="mSystems">
        <title>Genome- and Community-Level Interaction Insights into Carbon Utilization and Element Cycling Functions of Hydrothermarchaeota in Hydrothermal Sediment.</title>
        <authorList>
            <person name="Zhou Z."/>
            <person name="Liu Y."/>
            <person name="Xu W."/>
            <person name="Pan J."/>
            <person name="Luo Z.H."/>
            <person name="Li M."/>
        </authorList>
    </citation>
    <scope>NUCLEOTIDE SEQUENCE [LARGE SCALE GENOMIC DNA]</scope>
    <source>
        <strain evidence="4">SpSt-579</strain>
    </source>
</reference>
<evidence type="ECO:0000313" key="4">
    <source>
        <dbReference type="EMBL" id="HGT70688.1"/>
    </source>
</evidence>
<protein>
    <submittedName>
        <fullName evidence="4">Uncharacterized protein</fullName>
    </submittedName>
</protein>
<dbReference type="GO" id="GO:0005509">
    <property type="term" value="F:calcium ion binding"/>
    <property type="evidence" value="ECO:0007669"/>
    <property type="project" value="InterPro"/>
</dbReference>
<dbReference type="SUPFAM" id="SSF103647">
    <property type="entry name" value="TSP type-3 repeat"/>
    <property type="match status" value="1"/>
</dbReference>
<dbReference type="Gene3D" id="4.10.1080.10">
    <property type="entry name" value="TSP type-3 repeat"/>
    <property type="match status" value="1"/>
</dbReference>
<keyword evidence="1" id="KW-0732">Signal</keyword>
<dbReference type="Pfam" id="PF02412">
    <property type="entry name" value="TSP_3"/>
    <property type="match status" value="2"/>
</dbReference>
<dbReference type="InterPro" id="IPR003367">
    <property type="entry name" value="Thrombospondin_3-like_rpt"/>
</dbReference>
<keyword evidence="3" id="KW-0472">Membrane</keyword>
<organism evidence="4">
    <name type="scientific">candidate division CPR3 bacterium</name>
    <dbReference type="NCBI Taxonomy" id="2268181"/>
    <lineage>
        <taxon>Bacteria</taxon>
        <taxon>Bacteria division CPR3</taxon>
    </lineage>
</organism>
<dbReference type="SUPFAM" id="SSF51126">
    <property type="entry name" value="Pectin lyase-like"/>
    <property type="match status" value="1"/>
</dbReference>
<evidence type="ECO:0000256" key="1">
    <source>
        <dbReference type="ARBA" id="ARBA00022729"/>
    </source>
</evidence>
<feature type="transmembrane region" description="Helical" evidence="3">
    <location>
        <begin position="30"/>
        <end position="50"/>
    </location>
</feature>
<gene>
    <name evidence="4" type="ORF">ENT43_00320</name>
</gene>
<dbReference type="PANTHER" id="PTHR10199:SF119">
    <property type="entry name" value="RE20510P"/>
    <property type="match status" value="1"/>
</dbReference>
<dbReference type="InterPro" id="IPR011050">
    <property type="entry name" value="Pectin_lyase_fold/virulence"/>
</dbReference>
<evidence type="ECO:0000256" key="2">
    <source>
        <dbReference type="ARBA" id="ARBA00022837"/>
    </source>
</evidence>
<dbReference type="GO" id="GO:0007155">
    <property type="term" value="P:cell adhesion"/>
    <property type="evidence" value="ECO:0007669"/>
    <property type="project" value="InterPro"/>
</dbReference>
<accession>A0A7C4M0D2</accession>
<proteinExistence type="predicted"/>
<evidence type="ECO:0000256" key="3">
    <source>
        <dbReference type="SAM" id="Phobius"/>
    </source>
</evidence>
<keyword evidence="3" id="KW-0812">Transmembrane</keyword>
<name>A0A7C4M0D2_UNCC3</name>
<dbReference type="PANTHER" id="PTHR10199">
    <property type="entry name" value="THROMBOSPONDIN"/>
    <property type="match status" value="1"/>
</dbReference>
<keyword evidence="2" id="KW-0106">Calcium</keyword>